<evidence type="ECO:0000256" key="4">
    <source>
        <dbReference type="ARBA" id="ARBA00023204"/>
    </source>
</evidence>
<dbReference type="GO" id="GO:0000730">
    <property type="term" value="P:DNA recombinase assembly"/>
    <property type="evidence" value="ECO:0007669"/>
    <property type="project" value="InterPro"/>
</dbReference>
<gene>
    <name evidence="9" type="primary">LOC106153500</name>
</gene>
<dbReference type="GO" id="GO:0005634">
    <property type="term" value="C:nucleus"/>
    <property type="evidence" value="ECO:0007669"/>
    <property type="project" value="InterPro"/>
</dbReference>
<dbReference type="SUPFAM" id="SSF54768">
    <property type="entry name" value="dsRNA-binding domain-like"/>
    <property type="match status" value="1"/>
</dbReference>
<dbReference type="GO" id="GO:0006312">
    <property type="term" value="P:mitotic recombination"/>
    <property type="evidence" value="ECO:0007669"/>
    <property type="project" value="TreeGrafter"/>
</dbReference>
<dbReference type="PANTHER" id="PTHR12132">
    <property type="entry name" value="DNA REPAIR AND RECOMBINATION PROTEIN RAD52, RAD59"/>
    <property type="match status" value="1"/>
</dbReference>
<name>A0A1S3H9Z9_LINAN</name>
<keyword evidence="8" id="KW-1185">Reference proteome</keyword>
<evidence type="ECO:0000313" key="8">
    <source>
        <dbReference type="Proteomes" id="UP000085678"/>
    </source>
</evidence>
<evidence type="ECO:0000256" key="7">
    <source>
        <dbReference type="SAM" id="MobiDB-lite"/>
    </source>
</evidence>
<dbReference type="Proteomes" id="UP000085678">
    <property type="component" value="Unplaced"/>
</dbReference>
<dbReference type="OrthoDB" id="206565at2759"/>
<reference evidence="9" key="1">
    <citation type="submission" date="2025-08" db="UniProtKB">
        <authorList>
            <consortium name="RefSeq"/>
        </authorList>
    </citation>
    <scope>IDENTIFICATION</scope>
    <source>
        <tissue evidence="9">Gonads</tissue>
    </source>
</reference>
<evidence type="ECO:0000256" key="6">
    <source>
        <dbReference type="ARBA" id="ARBA00073403"/>
    </source>
</evidence>
<evidence type="ECO:0000256" key="2">
    <source>
        <dbReference type="ARBA" id="ARBA00022763"/>
    </source>
</evidence>
<dbReference type="KEGG" id="lak:106153500"/>
<evidence type="ECO:0000256" key="1">
    <source>
        <dbReference type="ARBA" id="ARBA00006638"/>
    </source>
</evidence>
<evidence type="ECO:0000256" key="3">
    <source>
        <dbReference type="ARBA" id="ARBA00023172"/>
    </source>
</evidence>
<comment type="function">
    <text evidence="5">Involved in double-stranded break repair. Plays a central role in genetic recombination and DNA repair by promoting the annealing of complementary single-stranded DNA and by stimulation of the RAD51 recombinase.</text>
</comment>
<dbReference type="NCBIfam" id="TIGR00607">
    <property type="entry name" value="rad52"/>
    <property type="match status" value="1"/>
</dbReference>
<organism evidence="8 9">
    <name type="scientific">Lingula anatina</name>
    <name type="common">Brachiopod</name>
    <name type="synonym">Lingula unguis</name>
    <dbReference type="NCBI Taxonomy" id="7574"/>
    <lineage>
        <taxon>Eukaryota</taxon>
        <taxon>Metazoa</taxon>
        <taxon>Spiralia</taxon>
        <taxon>Lophotrochozoa</taxon>
        <taxon>Brachiopoda</taxon>
        <taxon>Linguliformea</taxon>
        <taxon>Lingulata</taxon>
        <taxon>Lingulida</taxon>
        <taxon>Linguloidea</taxon>
        <taxon>Lingulidae</taxon>
        <taxon>Lingula</taxon>
    </lineage>
</organism>
<dbReference type="Pfam" id="PF04098">
    <property type="entry name" value="Rad52_Rad22"/>
    <property type="match status" value="1"/>
</dbReference>
<dbReference type="STRING" id="7574.A0A1S3H9Z9"/>
<feature type="compositionally biased region" description="Polar residues" evidence="7">
    <location>
        <begin position="306"/>
        <end position="318"/>
    </location>
</feature>
<feature type="region of interest" description="Disordered" evidence="7">
    <location>
        <begin position="439"/>
        <end position="489"/>
    </location>
</feature>
<feature type="region of interest" description="Disordered" evidence="7">
    <location>
        <begin position="253"/>
        <end position="407"/>
    </location>
</feature>
<dbReference type="RefSeq" id="XP_013382920.1">
    <property type="nucleotide sequence ID" value="XM_013527466.1"/>
</dbReference>
<dbReference type="InterPro" id="IPR042525">
    <property type="entry name" value="Rad52_Rad59_Rad22_sf"/>
</dbReference>
<dbReference type="FunFam" id="3.30.390.80:FF:000001">
    <property type="entry name" value="DNA repair protein RAD52 homolog"/>
    <property type="match status" value="1"/>
</dbReference>
<comment type="similarity">
    <text evidence="1">Belongs to the RAD52 family.</text>
</comment>
<dbReference type="InterPro" id="IPR041247">
    <property type="entry name" value="Rad52_fam"/>
</dbReference>
<feature type="compositionally biased region" description="Basic residues" evidence="7">
    <location>
        <begin position="392"/>
        <end position="403"/>
    </location>
</feature>
<dbReference type="InParanoid" id="A0A1S3H9Z9"/>
<protein>
    <recommendedName>
        <fullName evidence="6">DNA repair protein RAD52 homolog</fullName>
    </recommendedName>
</protein>
<dbReference type="GeneID" id="106153500"/>
<evidence type="ECO:0000256" key="5">
    <source>
        <dbReference type="ARBA" id="ARBA00053354"/>
    </source>
</evidence>
<dbReference type="InterPro" id="IPR004585">
    <property type="entry name" value="DNA_recomb/repair_Rad52"/>
</dbReference>
<feature type="compositionally biased region" description="Basic and acidic residues" evidence="7">
    <location>
        <begin position="285"/>
        <end position="305"/>
    </location>
</feature>
<feature type="compositionally biased region" description="Polar residues" evidence="7">
    <location>
        <begin position="439"/>
        <end position="452"/>
    </location>
</feature>
<keyword evidence="2" id="KW-0227">DNA damage</keyword>
<keyword evidence="4" id="KW-0234">DNA repair</keyword>
<dbReference type="PANTHER" id="PTHR12132:SF1">
    <property type="entry name" value="DNA REPAIR PROTEIN RAD52 HOMOLOG"/>
    <property type="match status" value="1"/>
</dbReference>
<evidence type="ECO:0000313" key="9">
    <source>
        <dbReference type="RefSeq" id="XP_013382920.1"/>
    </source>
</evidence>
<proteinExistence type="inferred from homology"/>
<dbReference type="AlphaFoldDB" id="A0A1S3H9Z9"/>
<dbReference type="InterPro" id="IPR007232">
    <property type="entry name" value="Rad52_Rad59_Rad22"/>
</dbReference>
<dbReference type="Gene3D" id="3.30.390.80">
    <property type="entry name" value="DNA repair protein Rad52/59/22"/>
    <property type="match status" value="1"/>
</dbReference>
<feature type="compositionally biased region" description="Polar residues" evidence="7">
    <location>
        <begin position="353"/>
        <end position="391"/>
    </location>
</feature>
<accession>A0A1S3H9Z9</accession>
<keyword evidence="3" id="KW-0233">DNA recombination</keyword>
<dbReference type="GO" id="GO:0010792">
    <property type="term" value="P:DNA double-strand break processing involved in repair via single-strand annealing"/>
    <property type="evidence" value="ECO:0007669"/>
    <property type="project" value="UniProtKB-ARBA"/>
</dbReference>
<sequence>MATPHLACFGQAEFSAQEHEAVQAALRQKLGPEFVSQRSGAGGQKLAYVEGWRLINLANETFGFNGWSHSVTHQNIDFVDHHDGRYYVGVSAFVKVQLKDGVYHEDIGYGVSEGMRSKALSIEKARKEAVTDGLKRALKSFGNALGNCLGDKMYLKTIGRAPKPPQEVNDIASMKHQLVDQNIQSARQDHMVKVEQLRVKHHTADILHSHDQTKGVRTTEKLTSTRIAGDSENNWDIKPNIVTEIESYNSNVGHVRRNTISHTTTEQLPTERHAAKHTRSTSHVPTEEKENVVNNLKEEPGEKNLRSPNGNLGNQEKNINMADASGNEEAEKLQRKLRQQQKQKEFQQRLRNKQQTKPAESPQVNLAIQQPRATSTPLVAQKPATTSTTTPRRGHHSTGGHKRQLSEGLVAEDNFDDPELWNQTIDMEGIDLAMIENGYQDNSGHGNHSMTTRSKRVEPSVSKQPIGALGQQGANQGPAFVKRRKMEPP</sequence>